<protein>
    <submittedName>
        <fullName evidence="1">Outer membrane lipoprotein carrier protein LolA</fullName>
    </submittedName>
</protein>
<dbReference type="Gene3D" id="2.50.20.10">
    <property type="entry name" value="Lipoprotein localisation LolA/LolB/LppX"/>
    <property type="match status" value="1"/>
</dbReference>
<dbReference type="CDD" id="cd16325">
    <property type="entry name" value="LolA"/>
    <property type="match status" value="1"/>
</dbReference>
<name>A0A7C4S120_UNCW3</name>
<keyword evidence="1" id="KW-0449">Lipoprotein</keyword>
<dbReference type="InterPro" id="IPR004564">
    <property type="entry name" value="OM_lipoprot_carrier_LolA-like"/>
</dbReference>
<organism evidence="1">
    <name type="scientific">candidate division WOR-3 bacterium</name>
    <dbReference type="NCBI Taxonomy" id="2052148"/>
    <lineage>
        <taxon>Bacteria</taxon>
        <taxon>Bacteria division WOR-3</taxon>
    </lineage>
</organism>
<dbReference type="Pfam" id="PF03548">
    <property type="entry name" value="LolA"/>
    <property type="match status" value="1"/>
</dbReference>
<dbReference type="SUPFAM" id="SSF89392">
    <property type="entry name" value="Prokaryotic lipoproteins and lipoprotein localization factors"/>
    <property type="match status" value="1"/>
</dbReference>
<evidence type="ECO:0000313" key="1">
    <source>
        <dbReference type="EMBL" id="HGU47138.1"/>
    </source>
</evidence>
<reference evidence="1" key="1">
    <citation type="journal article" date="2020" name="mSystems">
        <title>Genome- and Community-Level Interaction Insights into Carbon Utilization and Element Cycling Functions of Hydrothermarchaeota in Hydrothermal Sediment.</title>
        <authorList>
            <person name="Zhou Z."/>
            <person name="Liu Y."/>
            <person name="Xu W."/>
            <person name="Pan J."/>
            <person name="Luo Z.H."/>
            <person name="Li M."/>
        </authorList>
    </citation>
    <scope>NUCLEOTIDE SEQUENCE [LARGE SCALE GENOMIC DNA]</scope>
    <source>
        <strain evidence="1">SpSt-594</strain>
    </source>
</reference>
<accession>A0A7C4S120</accession>
<dbReference type="AlphaFoldDB" id="A0A7C4S120"/>
<comment type="caution">
    <text evidence="1">The sequence shown here is derived from an EMBL/GenBank/DDBJ whole genome shotgun (WGS) entry which is preliminary data.</text>
</comment>
<dbReference type="InterPro" id="IPR029046">
    <property type="entry name" value="LolA/LolB/LppX"/>
</dbReference>
<dbReference type="EMBL" id="DSZH01000049">
    <property type="protein sequence ID" value="HGU47138.1"/>
    <property type="molecule type" value="Genomic_DNA"/>
</dbReference>
<proteinExistence type="predicted"/>
<sequence length="182" mass="22508">MKYFLVFLLLTGLKNEKVLWEKIKNFYLNLKTLSGQFLQRECDEESGVCVEYRGKFYIKKPYYLRLEITEPEDWLVISDKESIYFYYQKDSLYQKLSIKEFNPFLIFFTFTQDTLFPIIKEKDKKYYLLEFPFKDYRLNLRIRKKELMIDKIDYQWKKKKLEIYLFSQKLNKVLADTLFIKK</sequence>
<gene>
    <name evidence="1" type="ORF">ENT60_01045</name>
</gene>